<keyword evidence="2" id="KW-1185">Reference proteome</keyword>
<evidence type="ECO:0000313" key="2">
    <source>
        <dbReference type="Proteomes" id="UP000092687"/>
    </source>
</evidence>
<name>A0A1C7DNN0_9BACL</name>
<dbReference type="Proteomes" id="UP000092687">
    <property type="component" value="Chromosome"/>
</dbReference>
<reference evidence="1" key="1">
    <citation type="submission" date="2016-10" db="EMBL/GenBank/DDBJ databases">
        <authorList>
            <person name="de Groot N.N."/>
        </authorList>
    </citation>
    <scope>NUCLEOTIDE SEQUENCE</scope>
    <source>
        <strain evidence="1">DSM 24743</strain>
    </source>
</reference>
<evidence type="ECO:0000313" key="1">
    <source>
        <dbReference type="EMBL" id="ANU13014.1"/>
    </source>
</evidence>
<protein>
    <submittedName>
        <fullName evidence="1">Uncharacterized protein</fullName>
    </submittedName>
</protein>
<gene>
    <name evidence="1" type="ORF">BBI08_03765</name>
</gene>
<dbReference type="EMBL" id="CP016537">
    <property type="protein sequence ID" value="ANU13014.1"/>
    <property type="molecule type" value="Genomic_DNA"/>
</dbReference>
<organism evidence="1 2">
    <name type="scientific">Planococcus halocryophilus</name>
    <dbReference type="NCBI Taxonomy" id="1215089"/>
    <lineage>
        <taxon>Bacteria</taxon>
        <taxon>Bacillati</taxon>
        <taxon>Bacillota</taxon>
        <taxon>Bacilli</taxon>
        <taxon>Bacillales</taxon>
        <taxon>Caryophanaceae</taxon>
        <taxon>Planococcus</taxon>
    </lineage>
</organism>
<dbReference type="RefSeq" id="WP_065527954.1">
    <property type="nucleotide sequence ID" value="NZ_CP016537.2"/>
</dbReference>
<dbReference type="OrthoDB" id="2453941at2"/>
<dbReference type="KEGG" id="phc:BBI08_03765"/>
<accession>A0A1C7DNN0</accession>
<proteinExistence type="predicted"/>
<dbReference type="AlphaFoldDB" id="A0A1C7DNN0"/>
<sequence length="120" mass="14357">MERMEQLPQQSVGYYFLRSKDVHVEDRRAFITFFIRLTRETSFKKEEKKQTRIQAIWVDIDEVMLGHASEKAKAMLNGMQRYELTQNVFYSLCQLSKSCPKELFYNTPYHLKSTSKKFIT</sequence>